<sequence length="198" mass="24289">MNQRKPVNRILWQSRMQSETDRAVYGILCEDPTLNQYPSFQPGRYIEQKKTKSAPKYEEDEVQNKLRRKAEQLRDEMEYRLMVDRRNKEKEEMRMKKWRIEQRKIVDPEVVGMFSWINETGWNPDDNSWLDTFKKELEESRKRMELQNKKKKRLSDSKKQVNQKKTEPKKVKKEAMKQKKSRKKNAQLKQKRKIIRIR</sequence>
<feature type="compositionally biased region" description="Basic residues" evidence="1">
    <location>
        <begin position="178"/>
        <end position="198"/>
    </location>
</feature>
<reference evidence="3" key="1">
    <citation type="submission" date="2016-11" db="UniProtKB">
        <authorList>
            <consortium name="WormBaseParasite"/>
        </authorList>
    </citation>
    <scope>IDENTIFICATION</scope>
</reference>
<evidence type="ECO:0000313" key="2">
    <source>
        <dbReference type="Proteomes" id="UP000095282"/>
    </source>
</evidence>
<dbReference type="eggNOG" id="ENOG502TKDV">
    <property type="taxonomic scope" value="Eukaryota"/>
</dbReference>
<evidence type="ECO:0000313" key="3">
    <source>
        <dbReference type="WBParaSite" id="Csp11.Scaffold629.g11269.t2"/>
    </source>
</evidence>
<organism evidence="2 3">
    <name type="scientific">Caenorhabditis tropicalis</name>
    <dbReference type="NCBI Taxonomy" id="1561998"/>
    <lineage>
        <taxon>Eukaryota</taxon>
        <taxon>Metazoa</taxon>
        <taxon>Ecdysozoa</taxon>
        <taxon>Nematoda</taxon>
        <taxon>Chromadorea</taxon>
        <taxon>Rhabditida</taxon>
        <taxon>Rhabditina</taxon>
        <taxon>Rhabditomorpha</taxon>
        <taxon>Rhabditoidea</taxon>
        <taxon>Rhabditidae</taxon>
        <taxon>Peloderinae</taxon>
        <taxon>Caenorhabditis</taxon>
    </lineage>
</organism>
<dbReference type="WBParaSite" id="Csp11.Scaffold629.g11269.t2">
    <property type="protein sequence ID" value="Csp11.Scaffold629.g11269.t2"/>
    <property type="gene ID" value="Csp11.Scaffold629.g11269"/>
</dbReference>
<feature type="region of interest" description="Disordered" evidence="1">
    <location>
        <begin position="143"/>
        <end position="198"/>
    </location>
</feature>
<dbReference type="AlphaFoldDB" id="A0A1I7TSA3"/>
<evidence type="ECO:0000256" key="1">
    <source>
        <dbReference type="SAM" id="MobiDB-lite"/>
    </source>
</evidence>
<dbReference type="Proteomes" id="UP000095282">
    <property type="component" value="Unplaced"/>
</dbReference>
<protein>
    <submittedName>
        <fullName evidence="3">Uncharacterized protein</fullName>
    </submittedName>
</protein>
<feature type="compositionally biased region" description="Basic and acidic residues" evidence="1">
    <location>
        <begin position="143"/>
        <end position="177"/>
    </location>
</feature>
<keyword evidence="2" id="KW-1185">Reference proteome</keyword>
<name>A0A1I7TSA3_9PELO</name>
<accession>A0A1I7TSA3</accession>
<proteinExistence type="predicted"/>